<dbReference type="OMA" id="RIVPIRT"/>
<protein>
    <recommendedName>
        <fullName evidence="2">Ubiquitin-like domain-containing protein</fullName>
    </recommendedName>
</protein>
<feature type="compositionally biased region" description="Basic and acidic residues" evidence="1">
    <location>
        <begin position="692"/>
        <end position="703"/>
    </location>
</feature>
<dbReference type="InterPro" id="IPR000626">
    <property type="entry name" value="Ubiquitin-like_dom"/>
</dbReference>
<organism evidence="3 4">
    <name type="scientific">Tetracentron sinense</name>
    <name type="common">Spur-leaf</name>
    <dbReference type="NCBI Taxonomy" id="13715"/>
    <lineage>
        <taxon>Eukaryota</taxon>
        <taxon>Viridiplantae</taxon>
        <taxon>Streptophyta</taxon>
        <taxon>Embryophyta</taxon>
        <taxon>Tracheophyta</taxon>
        <taxon>Spermatophyta</taxon>
        <taxon>Magnoliopsida</taxon>
        <taxon>Trochodendrales</taxon>
        <taxon>Trochodendraceae</taxon>
        <taxon>Tetracentron</taxon>
    </lineage>
</organism>
<dbReference type="Pfam" id="PF00240">
    <property type="entry name" value="ubiquitin"/>
    <property type="match status" value="1"/>
</dbReference>
<feature type="region of interest" description="Disordered" evidence="1">
    <location>
        <begin position="253"/>
        <end position="292"/>
    </location>
</feature>
<sequence>MLKFFQVLSGILRRMGSNGADEVVISGGDEAECSETTVEIKIKTLDSQTYTLRVNKYMPVPVLKEQIATVTGVLSEQQRLICRGKVLKDDQLLSAYHVEDGHTLHLVVRQPVPPSSESLPDHPATDPASSTGRRVVVGTFNIADQGDGALPDFNRIVSAVLSSFGVPNVEDGIEGVDIGEPGQERFERTSGASSMTDSIRLQPDRATTRGQSDPLHSAFRLPTTVPLGSLQPPVIPDSLTTLSQYLSHMRHEFGAGGRNQSNNTRAAGTHGSEGQEPDAATRSVAGPGGLPTPASLAEVMLSTRQMLNEQAGECLSQLSRQLEDQVNVTDPLVRMSIQSSAMRSGVLLQNLGTLLLELGRTTMTLRMGQTPSEAIVNAGPAVFISTSGPNPIMVQPLPFQPGTSFGAIPMGTVHAGPGLVGGTLGSGFLPRSIDIRIRTGSSVPISNVNQGEQAGAQQTQGQIDSASSGEASAGTPQSQAYTGESGVRVVPVRTVVAALPASVNRMPTDSSGSPVGLFYPVLARVQHAASGYLNNPRGSQASGERHPTGLETERQLVAESTVQQPNIGDPVRDGLLPTSNSRRQEPFDSNNNNNTPSDGGSQNGQEYAAQIPSSFDQLLRTMFPGEQIRVNFQGVTTDSSTEHAGTTRGATDAQEEAPRVSDEGTFLSSLLRQIMPFISQNAVTEPNVASPERADASELRTARDSSTQTKENPDVGTSRRQCDPPPTPPHSKRQKCSKIGHDTKYCEDSATDRSTSNQRHRPKQFGSWLRAELFDYDTWFDGVEVEKIIQ</sequence>
<keyword evidence="4" id="KW-1185">Reference proteome</keyword>
<proteinExistence type="predicted"/>
<name>A0A834YSX8_TETSI</name>
<comment type="caution">
    <text evidence="3">The sequence shown here is derived from an EMBL/GenBank/DDBJ whole genome shotgun (WGS) entry which is preliminary data.</text>
</comment>
<feature type="region of interest" description="Disordered" evidence="1">
    <location>
        <begin position="444"/>
        <end position="485"/>
    </location>
</feature>
<dbReference type="Proteomes" id="UP000655225">
    <property type="component" value="Unassembled WGS sequence"/>
</dbReference>
<feature type="compositionally biased region" description="Low complexity" evidence="1">
    <location>
        <begin position="450"/>
        <end position="462"/>
    </location>
</feature>
<dbReference type="GO" id="GO:0051787">
    <property type="term" value="F:misfolded protein binding"/>
    <property type="evidence" value="ECO:0007669"/>
    <property type="project" value="TreeGrafter"/>
</dbReference>
<evidence type="ECO:0000256" key="1">
    <source>
        <dbReference type="SAM" id="MobiDB-lite"/>
    </source>
</evidence>
<dbReference type="SUPFAM" id="SSF54236">
    <property type="entry name" value="Ubiquitin-like"/>
    <property type="match status" value="1"/>
</dbReference>
<feature type="region of interest" description="Disordered" evidence="1">
    <location>
        <begin position="633"/>
        <end position="662"/>
    </location>
</feature>
<feature type="compositionally biased region" description="Polar residues" evidence="1">
    <location>
        <begin position="577"/>
        <end position="606"/>
    </location>
</feature>
<feature type="region of interest" description="Disordered" evidence="1">
    <location>
        <begin position="111"/>
        <end position="132"/>
    </location>
</feature>
<dbReference type="PANTHER" id="PTHR15204">
    <property type="entry name" value="LARGE PROLINE-RICH PROTEIN BAG6"/>
    <property type="match status" value="1"/>
</dbReference>
<dbReference type="FunFam" id="3.10.20.90:FF:000154">
    <property type="entry name" value="Large proline-rich protein BAG6"/>
    <property type="match status" value="1"/>
</dbReference>
<dbReference type="OrthoDB" id="267397at2759"/>
<dbReference type="AlphaFoldDB" id="A0A834YSX8"/>
<dbReference type="PROSITE" id="PS50053">
    <property type="entry name" value="UBIQUITIN_2"/>
    <property type="match status" value="1"/>
</dbReference>
<dbReference type="GO" id="GO:0031593">
    <property type="term" value="F:polyubiquitin modification-dependent protein binding"/>
    <property type="evidence" value="ECO:0007669"/>
    <property type="project" value="TreeGrafter"/>
</dbReference>
<feature type="compositionally biased region" description="Polar residues" evidence="1">
    <location>
        <begin position="633"/>
        <end position="644"/>
    </location>
</feature>
<dbReference type="PANTHER" id="PTHR15204:SF0">
    <property type="entry name" value="LARGE PROLINE-RICH PROTEIN BAG6"/>
    <property type="match status" value="1"/>
</dbReference>
<dbReference type="GO" id="GO:0036503">
    <property type="term" value="P:ERAD pathway"/>
    <property type="evidence" value="ECO:0007669"/>
    <property type="project" value="TreeGrafter"/>
</dbReference>
<dbReference type="InterPro" id="IPR019956">
    <property type="entry name" value="Ubiquitin_dom"/>
</dbReference>
<dbReference type="SMART" id="SM00213">
    <property type="entry name" value="UBQ"/>
    <property type="match status" value="1"/>
</dbReference>
<accession>A0A834YSX8</accession>
<gene>
    <name evidence="3" type="ORF">HHK36_021341</name>
</gene>
<dbReference type="Gene3D" id="3.10.20.90">
    <property type="entry name" value="Phosphatidylinositol 3-kinase Catalytic Subunit, Chain A, domain 1"/>
    <property type="match status" value="1"/>
</dbReference>
<evidence type="ECO:0000259" key="2">
    <source>
        <dbReference type="PROSITE" id="PS50053"/>
    </source>
</evidence>
<feature type="region of interest" description="Disordered" evidence="1">
    <location>
        <begin position="559"/>
        <end position="606"/>
    </location>
</feature>
<dbReference type="InterPro" id="IPR029071">
    <property type="entry name" value="Ubiquitin-like_domsf"/>
</dbReference>
<reference evidence="3 4" key="1">
    <citation type="submission" date="2020-04" db="EMBL/GenBank/DDBJ databases">
        <title>Plant Genome Project.</title>
        <authorList>
            <person name="Zhang R.-G."/>
        </authorList>
    </citation>
    <scope>NUCLEOTIDE SEQUENCE [LARGE SCALE GENOMIC DNA]</scope>
    <source>
        <strain evidence="3">YNK0</strain>
        <tissue evidence="3">Leaf</tissue>
    </source>
</reference>
<evidence type="ECO:0000313" key="3">
    <source>
        <dbReference type="EMBL" id="KAF8393100.1"/>
    </source>
</evidence>
<evidence type="ECO:0000313" key="4">
    <source>
        <dbReference type="Proteomes" id="UP000655225"/>
    </source>
</evidence>
<feature type="compositionally biased region" description="Polar residues" evidence="1">
    <location>
        <begin position="463"/>
        <end position="482"/>
    </location>
</feature>
<dbReference type="CDD" id="cd17039">
    <property type="entry name" value="Ubl_ubiquitin_like"/>
    <property type="match status" value="1"/>
</dbReference>
<dbReference type="EMBL" id="JABCRI010000015">
    <property type="protein sequence ID" value="KAF8393100.1"/>
    <property type="molecule type" value="Genomic_DNA"/>
</dbReference>
<feature type="region of interest" description="Disordered" evidence="1">
    <location>
        <begin position="683"/>
        <end position="739"/>
    </location>
</feature>
<feature type="domain" description="Ubiquitin-like" evidence="2">
    <location>
        <begin position="38"/>
        <end position="113"/>
    </location>
</feature>
<dbReference type="GO" id="GO:0071818">
    <property type="term" value="C:BAT3 complex"/>
    <property type="evidence" value="ECO:0007669"/>
    <property type="project" value="TreeGrafter"/>
</dbReference>
<dbReference type="PRINTS" id="PR00348">
    <property type="entry name" value="UBIQUITIN"/>
</dbReference>